<dbReference type="Pfam" id="PF09957">
    <property type="entry name" value="VapB_antitoxin"/>
    <property type="match status" value="1"/>
</dbReference>
<evidence type="ECO:0008006" key="3">
    <source>
        <dbReference type="Google" id="ProtNLM"/>
    </source>
</evidence>
<dbReference type="RefSeq" id="WP_133800255.1">
    <property type="nucleotide sequence ID" value="NZ_SNWQ01000005.1"/>
</dbReference>
<dbReference type="Proteomes" id="UP000295388">
    <property type="component" value="Unassembled WGS sequence"/>
</dbReference>
<name>A0A4R6KHL5_9ACTN</name>
<comment type="caution">
    <text evidence="1">The sequence shown here is derived from an EMBL/GenBank/DDBJ whole genome shotgun (WGS) entry which is preliminary data.</text>
</comment>
<protein>
    <recommendedName>
        <fullName evidence="3">VapB protein of antitoxin of type II toxin-antitoxin system</fullName>
    </recommendedName>
</protein>
<dbReference type="EMBL" id="SNWQ01000005">
    <property type="protein sequence ID" value="TDO49987.1"/>
    <property type="molecule type" value="Genomic_DNA"/>
</dbReference>
<proteinExistence type="predicted"/>
<dbReference type="AlphaFoldDB" id="A0A4R6KHL5"/>
<evidence type="ECO:0000313" key="2">
    <source>
        <dbReference type="Proteomes" id="UP000295388"/>
    </source>
</evidence>
<dbReference type="InterPro" id="IPR019239">
    <property type="entry name" value="VapB_antitoxin"/>
</dbReference>
<evidence type="ECO:0000313" key="1">
    <source>
        <dbReference type="EMBL" id="TDO49987.1"/>
    </source>
</evidence>
<dbReference type="OrthoDB" id="4563074at2"/>
<gene>
    <name evidence="1" type="ORF">EV643_105217</name>
</gene>
<organism evidence="1 2">
    <name type="scientific">Kribbella caucasensis</name>
    <dbReference type="NCBI Taxonomy" id="2512215"/>
    <lineage>
        <taxon>Bacteria</taxon>
        <taxon>Bacillati</taxon>
        <taxon>Actinomycetota</taxon>
        <taxon>Actinomycetes</taxon>
        <taxon>Propionibacteriales</taxon>
        <taxon>Kribbellaceae</taxon>
        <taxon>Kribbella</taxon>
    </lineage>
</organism>
<keyword evidence="2" id="KW-1185">Reference proteome</keyword>
<reference evidence="1 2" key="1">
    <citation type="submission" date="2019-03" db="EMBL/GenBank/DDBJ databases">
        <title>Genomic Encyclopedia of Type Strains, Phase III (KMG-III): the genomes of soil and plant-associated and newly described type strains.</title>
        <authorList>
            <person name="Whitman W."/>
        </authorList>
    </citation>
    <scope>NUCLEOTIDE SEQUENCE [LARGE SCALE GENOMIC DNA]</scope>
    <source>
        <strain evidence="1 2">VKM Ac-2527</strain>
    </source>
</reference>
<sequence>MTRISVDVNDEWLDAAREVLGTDSKVATINAALREFAVRKQAKELIAALDAVEMDFTGSAEAWRYGGGRDLSKLAERAREDRSA</sequence>
<accession>A0A4R6KHL5</accession>